<name>T1BKT5_9ZZZZ</name>
<keyword evidence="2 6" id="KW-0812">Transmembrane</keyword>
<evidence type="ECO:0000313" key="7">
    <source>
        <dbReference type="EMBL" id="EQD69093.1"/>
    </source>
</evidence>
<evidence type="ECO:0000256" key="5">
    <source>
        <dbReference type="SAM" id="MobiDB-lite"/>
    </source>
</evidence>
<feature type="compositionally biased region" description="Low complexity" evidence="5">
    <location>
        <begin position="266"/>
        <end position="294"/>
    </location>
</feature>
<dbReference type="GO" id="GO:0043953">
    <property type="term" value="P:protein transport by the Tat complex"/>
    <property type="evidence" value="ECO:0007669"/>
    <property type="project" value="TreeGrafter"/>
</dbReference>
<accession>T1BKT5</accession>
<dbReference type="PRINTS" id="PR01840">
    <property type="entry name" value="TATCFAMILY"/>
</dbReference>
<dbReference type="InterPro" id="IPR002033">
    <property type="entry name" value="TatC"/>
</dbReference>
<evidence type="ECO:0000256" key="6">
    <source>
        <dbReference type="SAM" id="Phobius"/>
    </source>
</evidence>
<dbReference type="GO" id="GO:0009977">
    <property type="term" value="F:proton motive force dependent protein transmembrane transporter activity"/>
    <property type="evidence" value="ECO:0007669"/>
    <property type="project" value="TreeGrafter"/>
</dbReference>
<protein>
    <submittedName>
        <fullName evidence="7">Sec-independent protein translocase TatC subunit</fullName>
    </submittedName>
</protein>
<evidence type="ECO:0000256" key="4">
    <source>
        <dbReference type="ARBA" id="ARBA00023136"/>
    </source>
</evidence>
<comment type="subcellular location">
    <subcellularLocation>
        <location evidence="1">Membrane</location>
        <topology evidence="1">Multi-pass membrane protein</topology>
    </subcellularLocation>
</comment>
<feature type="transmembrane region" description="Helical" evidence="6">
    <location>
        <begin position="224"/>
        <end position="244"/>
    </location>
</feature>
<gene>
    <name evidence="7" type="ORF">B1B_05475</name>
</gene>
<feature type="region of interest" description="Disordered" evidence="5">
    <location>
        <begin position="248"/>
        <end position="332"/>
    </location>
</feature>
<reference evidence="7" key="2">
    <citation type="journal article" date="2014" name="ISME J.">
        <title>Microbial stratification in low pH oxic and suboxic macroscopic growths along an acid mine drainage.</title>
        <authorList>
            <person name="Mendez-Garcia C."/>
            <person name="Mesa V."/>
            <person name="Sprenger R.R."/>
            <person name="Richter M."/>
            <person name="Diez M.S."/>
            <person name="Solano J."/>
            <person name="Bargiela R."/>
            <person name="Golyshina O.V."/>
            <person name="Manteca A."/>
            <person name="Ramos J.L."/>
            <person name="Gallego J.R."/>
            <person name="Llorente I."/>
            <person name="Martins Dos Santos V.A."/>
            <person name="Jensen O.N."/>
            <person name="Pelaez A.I."/>
            <person name="Sanchez J."/>
            <person name="Ferrer M."/>
        </authorList>
    </citation>
    <scope>NUCLEOTIDE SEQUENCE</scope>
</reference>
<feature type="transmembrane region" description="Helical" evidence="6">
    <location>
        <begin position="77"/>
        <end position="97"/>
    </location>
</feature>
<feature type="compositionally biased region" description="Low complexity" evidence="5">
    <location>
        <begin position="301"/>
        <end position="325"/>
    </location>
</feature>
<dbReference type="PANTHER" id="PTHR30371">
    <property type="entry name" value="SEC-INDEPENDENT PROTEIN TRANSLOCASE PROTEIN TATC"/>
    <property type="match status" value="1"/>
</dbReference>
<organism evidence="7">
    <name type="scientific">mine drainage metagenome</name>
    <dbReference type="NCBI Taxonomy" id="410659"/>
    <lineage>
        <taxon>unclassified sequences</taxon>
        <taxon>metagenomes</taxon>
        <taxon>ecological metagenomes</taxon>
    </lineage>
</organism>
<feature type="transmembrane region" description="Helical" evidence="6">
    <location>
        <begin position="202"/>
        <end position="218"/>
    </location>
</feature>
<evidence type="ECO:0000256" key="2">
    <source>
        <dbReference type="ARBA" id="ARBA00022692"/>
    </source>
</evidence>
<feature type="transmembrane region" description="Helical" evidence="6">
    <location>
        <begin position="158"/>
        <end position="181"/>
    </location>
</feature>
<dbReference type="GO" id="GO:0065002">
    <property type="term" value="P:intracellular protein transmembrane transport"/>
    <property type="evidence" value="ECO:0007669"/>
    <property type="project" value="TreeGrafter"/>
</dbReference>
<evidence type="ECO:0000256" key="1">
    <source>
        <dbReference type="ARBA" id="ARBA00004141"/>
    </source>
</evidence>
<dbReference type="GO" id="GO:0033281">
    <property type="term" value="C:TAT protein transport complex"/>
    <property type="evidence" value="ECO:0007669"/>
    <property type="project" value="TreeGrafter"/>
</dbReference>
<dbReference type="Pfam" id="PF00902">
    <property type="entry name" value="TatC"/>
    <property type="match status" value="1"/>
</dbReference>
<feature type="transmembrane region" description="Helical" evidence="6">
    <location>
        <begin position="6"/>
        <end position="24"/>
    </location>
</feature>
<dbReference type="PANTHER" id="PTHR30371:SF0">
    <property type="entry name" value="SEC-INDEPENDENT PROTEIN TRANSLOCASE PROTEIN TATC, CHLOROPLASTIC-RELATED"/>
    <property type="match status" value="1"/>
</dbReference>
<keyword evidence="4 6" id="KW-0472">Membrane</keyword>
<keyword evidence="3 6" id="KW-1133">Transmembrane helix</keyword>
<feature type="non-terminal residue" evidence="7">
    <location>
        <position position="332"/>
    </location>
</feature>
<feature type="non-terminal residue" evidence="7">
    <location>
        <position position="1"/>
    </location>
</feature>
<feature type="transmembrane region" description="Helical" evidence="6">
    <location>
        <begin position="118"/>
        <end position="138"/>
    </location>
</feature>
<reference evidence="7" key="1">
    <citation type="submission" date="2013-08" db="EMBL/GenBank/DDBJ databases">
        <authorList>
            <person name="Mendez C."/>
            <person name="Richter M."/>
            <person name="Ferrer M."/>
            <person name="Sanchez J."/>
        </authorList>
    </citation>
    <scope>NUCLEOTIDE SEQUENCE</scope>
</reference>
<comment type="caution">
    <text evidence="7">The sequence shown here is derived from an EMBL/GenBank/DDBJ whole genome shotgun (WGS) entry which is preliminary data.</text>
</comment>
<evidence type="ECO:0000256" key="3">
    <source>
        <dbReference type="ARBA" id="ARBA00022989"/>
    </source>
</evidence>
<dbReference type="AlphaFoldDB" id="T1BKT5"/>
<dbReference type="HAMAP" id="MF_00902">
    <property type="entry name" value="TatC"/>
    <property type="match status" value="1"/>
</dbReference>
<proteinExistence type="inferred from homology"/>
<sequence>DELRRRVVRILWVVVPLFGFLLFFKLQAFPVAGLPFPLVLPIPSPFYNITAQVFLWFAHDMLPPGVTLLNIGVGDSVVAQMEIGLLLSLVLSTPWIAHEAGAFLVPALRTNERALIRSVALPATLLFAVGFFLALFWLTPFTFLLLFRYVGALNLAPVLSVGSFLAFALLYTMAFGVVFELPVFIYTLSRLRLVPADFWRKHWRGAVLGCLIFGMLITPDNSGITMLLIAIPMMGLYVGGMVAAERHERHSTPPAAAASREGPHEPLLGRGPGRSSSSPAASSSWGETTGSSSAPRDGSMPRSCGCGTSSSGSSGTPPTVGSRSPAPAPTAT</sequence>
<dbReference type="EMBL" id="AUZY01003469">
    <property type="protein sequence ID" value="EQD69093.1"/>
    <property type="molecule type" value="Genomic_DNA"/>
</dbReference>